<dbReference type="KEGG" id="vg:26643713"/>
<protein>
    <submittedName>
        <fullName evidence="1">Uncharacterized protein 185</fullName>
    </submittedName>
</protein>
<accession>F8SK55</accession>
<reference evidence="1 2" key="1">
    <citation type="journal article" date="2011" name="Microbiology">
        <title>The Pseudomonas aeruginosa generalized transducing phage phiPA3 is a new member of the phiKZ-like group of 'jumbo' phages, and infects model laboratory strains and clinical isolates from cystic fibrosis patients.</title>
        <authorList>
            <person name="Monson R."/>
            <person name="Foulds I."/>
            <person name="Foweraker J."/>
            <person name="Welch M."/>
            <person name="Salmond G.P."/>
        </authorList>
    </citation>
    <scope>NUCLEOTIDE SEQUENCE [LARGE SCALE GENOMIC DNA]</scope>
</reference>
<sequence length="210" mass="23279">MADNTTILVPPPNTKGLYTLYAPFDQQMVPNELYTCAAIRRFEDIENNGRNVFSVYYEPFGLTEQQCQSDRAAGHFIVTLLSTKYPPLYVPTSFIKSYPNLNSKQYNQVILTLSLGPLPDDVILDSAMDAAANAVSDFLGVTPEVHIGIMPLSDAVTPEQHETREANRLAAIANRTTDYARLAEEQAKNAQLSQRLAIAEKMLKDNGLLP</sequence>
<dbReference type="EMBL" id="HQ630627">
    <property type="protein sequence ID" value="AEH03608.1"/>
    <property type="molecule type" value="Genomic_DNA"/>
</dbReference>
<proteinExistence type="predicted"/>
<dbReference type="OrthoDB" id="17733at10239"/>
<dbReference type="RefSeq" id="YP_009217264.1">
    <property type="nucleotide sequence ID" value="NC_028999.1"/>
</dbReference>
<name>F8SK55_BPPA3</name>
<dbReference type="Pfam" id="PF23824">
    <property type="entry name" value="DUF7194"/>
    <property type="match status" value="1"/>
</dbReference>
<evidence type="ECO:0000313" key="2">
    <source>
        <dbReference type="Proteomes" id="UP000008388"/>
    </source>
</evidence>
<organism evidence="1 2">
    <name type="scientific">Pseudomonas phage PhiPA3</name>
    <name type="common">Pseudomonas aeruginosa phage PhiPA3</name>
    <dbReference type="NCBI Taxonomy" id="998086"/>
    <lineage>
        <taxon>Viruses</taxon>
        <taxon>Duplodnaviria</taxon>
        <taxon>Heunggongvirae</taxon>
        <taxon>Uroviricota</taxon>
        <taxon>Caudoviricetes</taxon>
        <taxon>Chimalliviridae</taxon>
        <taxon>Miltoncavirus</taxon>
        <taxon>Miltoncavirus PhiPA3</taxon>
    </lineage>
</organism>
<evidence type="ECO:0000313" key="1">
    <source>
        <dbReference type="EMBL" id="AEH03608.1"/>
    </source>
</evidence>
<gene>
    <name evidence="1" type="primary">185</name>
</gene>
<dbReference type="Proteomes" id="UP000008388">
    <property type="component" value="Segment"/>
</dbReference>
<organismHost>
    <name type="scientific">Pseudomonas aeruginosa</name>
    <dbReference type="NCBI Taxonomy" id="287"/>
</organismHost>
<keyword evidence="2" id="KW-1185">Reference proteome</keyword>
<dbReference type="InterPro" id="IPR055618">
    <property type="entry name" value="DUF7194"/>
</dbReference>
<dbReference type="GeneID" id="26643713"/>